<name>A0A397ILF6_9GLOM</name>
<keyword evidence="1" id="KW-0862">Zinc</keyword>
<organism evidence="3 4">
    <name type="scientific">Diversispora epigaea</name>
    <dbReference type="NCBI Taxonomy" id="1348612"/>
    <lineage>
        <taxon>Eukaryota</taxon>
        <taxon>Fungi</taxon>
        <taxon>Fungi incertae sedis</taxon>
        <taxon>Mucoromycota</taxon>
        <taxon>Glomeromycotina</taxon>
        <taxon>Glomeromycetes</taxon>
        <taxon>Diversisporales</taxon>
        <taxon>Diversisporaceae</taxon>
        <taxon>Diversispora</taxon>
    </lineage>
</organism>
<evidence type="ECO:0000259" key="2">
    <source>
        <dbReference type="PROSITE" id="PS50158"/>
    </source>
</evidence>
<dbReference type="GO" id="GO:0003676">
    <property type="term" value="F:nucleic acid binding"/>
    <property type="evidence" value="ECO:0007669"/>
    <property type="project" value="InterPro"/>
</dbReference>
<dbReference type="AlphaFoldDB" id="A0A397ILF6"/>
<keyword evidence="4" id="KW-1185">Reference proteome</keyword>
<sequence>MEASLKRKYSQIKEADDIKFIYSLKPDKKCRRVMVSSYLKERKQKPHYIMPCLERINHNIDLYIGPTRIIRPPKGYKCPKCFAINRHLAIQCPYYTCSACSKKGHLLKECPMMK</sequence>
<accession>A0A397ILF6</accession>
<proteinExistence type="predicted"/>
<protein>
    <recommendedName>
        <fullName evidence="2">CCHC-type domain-containing protein</fullName>
    </recommendedName>
</protein>
<comment type="caution">
    <text evidence="3">The sequence shown here is derived from an EMBL/GenBank/DDBJ whole genome shotgun (WGS) entry which is preliminary data.</text>
</comment>
<dbReference type="GO" id="GO:0008270">
    <property type="term" value="F:zinc ion binding"/>
    <property type="evidence" value="ECO:0007669"/>
    <property type="project" value="UniProtKB-KW"/>
</dbReference>
<evidence type="ECO:0000256" key="1">
    <source>
        <dbReference type="PROSITE-ProRule" id="PRU00047"/>
    </source>
</evidence>
<dbReference type="InterPro" id="IPR036875">
    <property type="entry name" value="Znf_CCHC_sf"/>
</dbReference>
<evidence type="ECO:0000313" key="3">
    <source>
        <dbReference type="EMBL" id="RHZ75817.1"/>
    </source>
</evidence>
<dbReference type="SMART" id="SM00343">
    <property type="entry name" value="ZnF_C2HC"/>
    <property type="match status" value="2"/>
</dbReference>
<keyword evidence="1" id="KW-0479">Metal-binding</keyword>
<dbReference type="PROSITE" id="PS50158">
    <property type="entry name" value="ZF_CCHC"/>
    <property type="match status" value="1"/>
</dbReference>
<feature type="domain" description="CCHC-type" evidence="2">
    <location>
        <begin position="97"/>
        <end position="111"/>
    </location>
</feature>
<reference evidence="3 4" key="1">
    <citation type="submission" date="2018-08" db="EMBL/GenBank/DDBJ databases">
        <title>Genome and evolution of the arbuscular mycorrhizal fungus Diversispora epigaea (formerly Glomus versiforme) and its bacterial endosymbionts.</title>
        <authorList>
            <person name="Sun X."/>
            <person name="Fei Z."/>
            <person name="Harrison M."/>
        </authorList>
    </citation>
    <scope>NUCLEOTIDE SEQUENCE [LARGE SCALE GENOMIC DNA]</scope>
    <source>
        <strain evidence="3 4">IT104</strain>
    </source>
</reference>
<dbReference type="Proteomes" id="UP000266861">
    <property type="component" value="Unassembled WGS sequence"/>
</dbReference>
<keyword evidence="1" id="KW-0863">Zinc-finger</keyword>
<dbReference type="InterPro" id="IPR001878">
    <property type="entry name" value="Znf_CCHC"/>
</dbReference>
<dbReference type="OrthoDB" id="514078at2759"/>
<dbReference type="SUPFAM" id="SSF57756">
    <property type="entry name" value="Retrovirus zinc finger-like domains"/>
    <property type="match status" value="1"/>
</dbReference>
<gene>
    <name evidence="3" type="ORF">Glove_209g124</name>
</gene>
<dbReference type="EMBL" id="PQFF01000196">
    <property type="protein sequence ID" value="RHZ75817.1"/>
    <property type="molecule type" value="Genomic_DNA"/>
</dbReference>
<evidence type="ECO:0000313" key="4">
    <source>
        <dbReference type="Proteomes" id="UP000266861"/>
    </source>
</evidence>